<feature type="domain" description="BED-type" evidence="6">
    <location>
        <begin position="15"/>
        <end position="65"/>
    </location>
</feature>
<evidence type="ECO:0000259" key="6">
    <source>
        <dbReference type="PROSITE" id="PS50808"/>
    </source>
</evidence>
<sequence length="236" mass="27799">MSDNDESNKDVPLRKRASLVWQYFEKLSSVRVKCRICQHEQRYMGNTANALRHLKAKHDIDARAVGLADPENVKRMKALSTAGIPFEQRIAAINIKSENRFDEEDDEQHTEESRHKEGEDETQYVGNSKYSRNRQRISVYDNEGDIDPYGNNEEPFIDFNDNNNHYTSKDELDEPLDNKRYSQNNSNRKRSSLEDERIIAETEYFREKAAYFRLQKHLTALQAKKIKFELEQLYAK</sequence>
<evidence type="ECO:0000256" key="5">
    <source>
        <dbReference type="SAM" id="MobiDB-lite"/>
    </source>
</evidence>
<evidence type="ECO:0000313" key="7">
    <source>
        <dbReference type="EMBL" id="KNC32749.1"/>
    </source>
</evidence>
<dbReference type="PROSITE" id="PS50808">
    <property type="entry name" value="ZF_BED"/>
    <property type="match status" value="1"/>
</dbReference>
<gene>
    <name evidence="7" type="ORF">FF38_03811</name>
</gene>
<feature type="region of interest" description="Disordered" evidence="5">
    <location>
        <begin position="95"/>
        <end position="193"/>
    </location>
</feature>
<dbReference type="EMBL" id="JRES01000280">
    <property type="protein sequence ID" value="KNC32749.1"/>
    <property type="molecule type" value="Genomic_DNA"/>
</dbReference>
<evidence type="ECO:0000256" key="2">
    <source>
        <dbReference type="ARBA" id="ARBA00022771"/>
    </source>
</evidence>
<keyword evidence="8" id="KW-1185">Reference proteome</keyword>
<dbReference type="GO" id="GO:0008270">
    <property type="term" value="F:zinc ion binding"/>
    <property type="evidence" value="ECO:0007669"/>
    <property type="project" value="UniProtKB-KW"/>
</dbReference>
<dbReference type="GO" id="GO:0003677">
    <property type="term" value="F:DNA binding"/>
    <property type="evidence" value="ECO:0007669"/>
    <property type="project" value="InterPro"/>
</dbReference>
<evidence type="ECO:0000256" key="4">
    <source>
        <dbReference type="PROSITE-ProRule" id="PRU00027"/>
    </source>
</evidence>
<dbReference type="OrthoDB" id="6346437at2759"/>
<keyword evidence="1" id="KW-0479">Metal-binding</keyword>
<evidence type="ECO:0000256" key="1">
    <source>
        <dbReference type="ARBA" id="ARBA00022723"/>
    </source>
</evidence>
<evidence type="ECO:0000313" key="8">
    <source>
        <dbReference type="Proteomes" id="UP000037069"/>
    </source>
</evidence>
<dbReference type="InterPro" id="IPR003656">
    <property type="entry name" value="Znf_BED"/>
</dbReference>
<accession>A0A0L0CMT1</accession>
<dbReference type="Pfam" id="PF02892">
    <property type="entry name" value="zf-BED"/>
    <property type="match status" value="1"/>
</dbReference>
<reference evidence="7 8" key="1">
    <citation type="journal article" date="2015" name="Nat. Commun.">
        <title>Lucilia cuprina genome unlocks parasitic fly biology to underpin future interventions.</title>
        <authorList>
            <person name="Anstead C.A."/>
            <person name="Korhonen P.K."/>
            <person name="Young N.D."/>
            <person name="Hall R.S."/>
            <person name="Jex A.R."/>
            <person name="Murali S.C."/>
            <person name="Hughes D.S."/>
            <person name="Lee S.F."/>
            <person name="Perry T."/>
            <person name="Stroehlein A.J."/>
            <person name="Ansell B.R."/>
            <person name="Breugelmans B."/>
            <person name="Hofmann A."/>
            <person name="Qu J."/>
            <person name="Dugan S."/>
            <person name="Lee S.L."/>
            <person name="Chao H."/>
            <person name="Dinh H."/>
            <person name="Han Y."/>
            <person name="Doddapaneni H.V."/>
            <person name="Worley K.C."/>
            <person name="Muzny D.M."/>
            <person name="Ioannidis P."/>
            <person name="Waterhouse R.M."/>
            <person name="Zdobnov E.M."/>
            <person name="James P.J."/>
            <person name="Bagnall N.H."/>
            <person name="Kotze A.C."/>
            <person name="Gibbs R.A."/>
            <person name="Richards S."/>
            <person name="Batterham P."/>
            <person name="Gasser R.B."/>
        </authorList>
    </citation>
    <scope>NUCLEOTIDE SEQUENCE [LARGE SCALE GENOMIC DNA]</scope>
    <source>
        <strain evidence="7 8">LS</strain>
        <tissue evidence="7">Full body</tissue>
    </source>
</reference>
<dbReference type="AlphaFoldDB" id="A0A0L0CMT1"/>
<organism evidence="7 8">
    <name type="scientific">Lucilia cuprina</name>
    <name type="common">Green bottle fly</name>
    <name type="synonym">Australian sheep blowfly</name>
    <dbReference type="NCBI Taxonomy" id="7375"/>
    <lineage>
        <taxon>Eukaryota</taxon>
        <taxon>Metazoa</taxon>
        <taxon>Ecdysozoa</taxon>
        <taxon>Arthropoda</taxon>
        <taxon>Hexapoda</taxon>
        <taxon>Insecta</taxon>
        <taxon>Pterygota</taxon>
        <taxon>Neoptera</taxon>
        <taxon>Endopterygota</taxon>
        <taxon>Diptera</taxon>
        <taxon>Brachycera</taxon>
        <taxon>Muscomorpha</taxon>
        <taxon>Oestroidea</taxon>
        <taxon>Calliphoridae</taxon>
        <taxon>Luciliinae</taxon>
        <taxon>Lucilia</taxon>
    </lineage>
</organism>
<keyword evidence="3" id="KW-0862">Zinc</keyword>
<protein>
    <recommendedName>
        <fullName evidence="6">BED-type domain-containing protein</fullName>
    </recommendedName>
</protein>
<dbReference type="SMART" id="SM00614">
    <property type="entry name" value="ZnF_BED"/>
    <property type="match status" value="1"/>
</dbReference>
<dbReference type="InterPro" id="IPR036236">
    <property type="entry name" value="Znf_C2H2_sf"/>
</dbReference>
<keyword evidence="2 4" id="KW-0863">Zinc-finger</keyword>
<dbReference type="Proteomes" id="UP000037069">
    <property type="component" value="Unassembled WGS sequence"/>
</dbReference>
<proteinExistence type="predicted"/>
<name>A0A0L0CMT1_LUCCU</name>
<dbReference type="SUPFAM" id="SSF57667">
    <property type="entry name" value="beta-beta-alpha zinc fingers"/>
    <property type="match status" value="1"/>
</dbReference>
<dbReference type="OMA" id="RICQHEQ"/>
<evidence type="ECO:0000256" key="3">
    <source>
        <dbReference type="ARBA" id="ARBA00022833"/>
    </source>
</evidence>
<comment type="caution">
    <text evidence="7">The sequence shown here is derived from an EMBL/GenBank/DDBJ whole genome shotgun (WGS) entry which is preliminary data.</text>
</comment>